<name>A0A2P5CTK3_PARAD</name>
<proteinExistence type="predicted"/>
<evidence type="ECO:0000313" key="7">
    <source>
        <dbReference type="Proteomes" id="UP000237105"/>
    </source>
</evidence>
<sequence length="392" mass="44669">MMCNKNNRLRLPRNRKRTRKRTRTRSLRKSDVVQSVRPPVKGVLPPARRSRTKTRKPKYLSLRLQLSKETTETETDAAVRTPSSEITEMTSSFYRHHQLNLFPLHPENLVDDDDRHAAAAADDSVALLFQTDGGASLSGLLPTAVAATMSSEEADSMSYHAALGVGRRRRFDREYGYLSVEEDRYYVEGGVDGRRSSMNSLVRTAMRNRERDRSEEKWVSYSEVVEEVTSSSCSTEILGKNKKKKKLLETTSFQRQNNNSSSSSSGTNLALKLDYQEILKAWSDKGSLYIQGDSPQTVPDLHDNTTHGLIDGWGSAGNLWKVPEGEGNVSSLKIKEELESKDSWKMGQREASVLRYKEKRQSRLFSKRIRYEVRKLNAEKRPRMKGRFVKIS</sequence>
<dbReference type="GO" id="GO:0006355">
    <property type="term" value="P:regulation of DNA-templated transcription"/>
    <property type="evidence" value="ECO:0007669"/>
    <property type="project" value="TreeGrafter"/>
</dbReference>
<feature type="compositionally biased region" description="Basic residues" evidence="4">
    <location>
        <begin position="7"/>
        <end position="27"/>
    </location>
</feature>
<dbReference type="PANTHER" id="PTHR31874:SF25">
    <property type="entry name" value="CCT MOTIF FAMILY PROTEIN"/>
    <property type="match status" value="1"/>
</dbReference>
<feature type="domain" description="CCT" evidence="5">
    <location>
        <begin position="349"/>
        <end position="391"/>
    </location>
</feature>
<dbReference type="AlphaFoldDB" id="A0A2P5CTK3"/>
<evidence type="ECO:0000256" key="1">
    <source>
        <dbReference type="ARBA" id="ARBA00004123"/>
    </source>
</evidence>
<evidence type="ECO:0000259" key="5">
    <source>
        <dbReference type="PROSITE" id="PS51017"/>
    </source>
</evidence>
<dbReference type="EMBL" id="JXTB01000096">
    <property type="protein sequence ID" value="PON64379.1"/>
    <property type="molecule type" value="Genomic_DNA"/>
</dbReference>
<organism evidence="6 7">
    <name type="scientific">Parasponia andersonii</name>
    <name type="common">Sponia andersonii</name>
    <dbReference type="NCBI Taxonomy" id="3476"/>
    <lineage>
        <taxon>Eukaryota</taxon>
        <taxon>Viridiplantae</taxon>
        <taxon>Streptophyta</taxon>
        <taxon>Embryophyta</taxon>
        <taxon>Tracheophyta</taxon>
        <taxon>Spermatophyta</taxon>
        <taxon>Magnoliopsida</taxon>
        <taxon>eudicotyledons</taxon>
        <taxon>Gunneridae</taxon>
        <taxon>Pentapetalae</taxon>
        <taxon>rosids</taxon>
        <taxon>fabids</taxon>
        <taxon>Rosales</taxon>
        <taxon>Cannabaceae</taxon>
        <taxon>Parasponia</taxon>
    </lineage>
</organism>
<keyword evidence="7" id="KW-1185">Reference proteome</keyword>
<dbReference type="GO" id="GO:0005634">
    <property type="term" value="C:nucleus"/>
    <property type="evidence" value="ECO:0007669"/>
    <property type="project" value="UniProtKB-SubCell"/>
</dbReference>
<dbReference type="PANTHER" id="PTHR31874">
    <property type="entry name" value="CCT MOTIF FAMILY PROTEIN, EXPRESSED"/>
    <property type="match status" value="1"/>
</dbReference>
<feature type="region of interest" description="Disordered" evidence="4">
    <location>
        <begin position="1"/>
        <end position="32"/>
    </location>
</feature>
<dbReference type="InterPro" id="IPR010402">
    <property type="entry name" value="CCT_domain"/>
</dbReference>
<dbReference type="OrthoDB" id="153872at2759"/>
<protein>
    <submittedName>
        <fullName evidence="6">CCT domain containing protein</fullName>
    </submittedName>
</protein>
<evidence type="ECO:0000256" key="3">
    <source>
        <dbReference type="PROSITE-ProRule" id="PRU00357"/>
    </source>
</evidence>
<gene>
    <name evidence="6" type="ORF">PanWU01x14_124480</name>
</gene>
<comment type="subcellular location">
    <subcellularLocation>
        <location evidence="1 3">Nucleus</location>
    </subcellularLocation>
</comment>
<evidence type="ECO:0000256" key="4">
    <source>
        <dbReference type="SAM" id="MobiDB-lite"/>
    </source>
</evidence>
<reference evidence="7" key="1">
    <citation type="submission" date="2016-06" db="EMBL/GenBank/DDBJ databases">
        <title>Parallel loss of symbiosis genes in relatives of nitrogen-fixing non-legume Parasponia.</title>
        <authorList>
            <person name="Van Velzen R."/>
            <person name="Holmer R."/>
            <person name="Bu F."/>
            <person name="Rutten L."/>
            <person name="Van Zeijl A."/>
            <person name="Liu W."/>
            <person name="Santuari L."/>
            <person name="Cao Q."/>
            <person name="Sharma T."/>
            <person name="Shen D."/>
            <person name="Roswanjaya Y."/>
            <person name="Wardhani T."/>
            <person name="Kalhor M.S."/>
            <person name="Jansen J."/>
            <person name="Van den Hoogen J."/>
            <person name="Gungor B."/>
            <person name="Hartog M."/>
            <person name="Hontelez J."/>
            <person name="Verver J."/>
            <person name="Yang W.-C."/>
            <person name="Schijlen E."/>
            <person name="Repin R."/>
            <person name="Schilthuizen M."/>
            <person name="Schranz E."/>
            <person name="Heidstra R."/>
            <person name="Miyata K."/>
            <person name="Fedorova E."/>
            <person name="Kohlen W."/>
            <person name="Bisseling T."/>
            <person name="Smit S."/>
            <person name="Geurts R."/>
        </authorList>
    </citation>
    <scope>NUCLEOTIDE SEQUENCE [LARGE SCALE GENOMIC DNA]</scope>
    <source>
        <strain evidence="7">cv. WU1-14</strain>
    </source>
</reference>
<comment type="caution">
    <text evidence="6">The sequence shown here is derived from an EMBL/GenBank/DDBJ whole genome shotgun (WGS) entry which is preliminary data.</text>
</comment>
<dbReference type="Proteomes" id="UP000237105">
    <property type="component" value="Unassembled WGS sequence"/>
</dbReference>
<evidence type="ECO:0000313" key="6">
    <source>
        <dbReference type="EMBL" id="PON64379.1"/>
    </source>
</evidence>
<dbReference type="InterPro" id="IPR052453">
    <property type="entry name" value="CONSTANS-like_ZF"/>
</dbReference>
<evidence type="ECO:0000256" key="2">
    <source>
        <dbReference type="ARBA" id="ARBA00023242"/>
    </source>
</evidence>
<accession>A0A2P5CTK3</accession>
<dbReference type="PROSITE" id="PS51017">
    <property type="entry name" value="CCT"/>
    <property type="match status" value="1"/>
</dbReference>
<dbReference type="Pfam" id="PF06203">
    <property type="entry name" value="CCT"/>
    <property type="match status" value="1"/>
</dbReference>
<keyword evidence="2 3" id="KW-0539">Nucleus</keyword>